<feature type="domain" description="Flavin reductase like" evidence="4">
    <location>
        <begin position="12"/>
        <end position="155"/>
    </location>
</feature>
<accession>A0A2N8KV40</accession>
<dbReference type="PANTHER" id="PTHR43567:SF1">
    <property type="entry name" value="FLAVOREDOXIN"/>
    <property type="match status" value="1"/>
</dbReference>
<dbReference type="AlphaFoldDB" id="A0A2N8KV40"/>
<dbReference type="SMART" id="SM00903">
    <property type="entry name" value="Flavin_Reduct"/>
    <property type="match status" value="1"/>
</dbReference>
<dbReference type="EMBL" id="POSP01000003">
    <property type="protein sequence ID" value="PND37313.1"/>
    <property type="molecule type" value="Genomic_DNA"/>
</dbReference>
<dbReference type="GO" id="GO:0010181">
    <property type="term" value="F:FMN binding"/>
    <property type="evidence" value="ECO:0007669"/>
    <property type="project" value="InterPro"/>
</dbReference>
<evidence type="ECO:0000256" key="1">
    <source>
        <dbReference type="ARBA" id="ARBA00001917"/>
    </source>
</evidence>
<keyword evidence="6" id="KW-1185">Reference proteome</keyword>
<dbReference type="Proteomes" id="UP000235916">
    <property type="component" value="Unassembled WGS sequence"/>
</dbReference>
<keyword evidence="2" id="KW-0285">Flavoprotein</keyword>
<dbReference type="SUPFAM" id="SSF50475">
    <property type="entry name" value="FMN-binding split barrel"/>
    <property type="match status" value="1"/>
</dbReference>
<evidence type="ECO:0000313" key="5">
    <source>
        <dbReference type="EMBL" id="PND37313.1"/>
    </source>
</evidence>
<dbReference type="Gene3D" id="2.30.110.10">
    <property type="entry name" value="Electron Transport, Fmn-binding Protein, Chain A"/>
    <property type="match status" value="1"/>
</dbReference>
<dbReference type="Pfam" id="PF01613">
    <property type="entry name" value="Flavin_Reduct"/>
    <property type="match status" value="1"/>
</dbReference>
<evidence type="ECO:0000313" key="6">
    <source>
        <dbReference type="Proteomes" id="UP000235916"/>
    </source>
</evidence>
<proteinExistence type="inferred from homology"/>
<evidence type="ECO:0000256" key="3">
    <source>
        <dbReference type="ARBA" id="ARBA00038054"/>
    </source>
</evidence>
<sequence>MRHTVELRHASRLLNTGPTVLVSSRHGAQQDVMAAAWNMPLDFEPPKIAVVIDKNTFTRGLIEASGEFVIAVPCVAQAAMVTGVGHCSGRDVDKFERFGLRTQPGSQVAAPLIEGCLAWLECRRIPDPAQEQRYDLFLAEVVAAWAENWAFTDGHWVEPSDASRRCLHHLGGGRYFSSSGLIDTQADTQADS</sequence>
<evidence type="ECO:0000256" key="2">
    <source>
        <dbReference type="ARBA" id="ARBA00022630"/>
    </source>
</evidence>
<dbReference type="PANTHER" id="PTHR43567">
    <property type="entry name" value="FLAVOREDOXIN-RELATED-RELATED"/>
    <property type="match status" value="1"/>
</dbReference>
<reference evidence="5 6" key="1">
    <citation type="submission" date="2018-01" db="EMBL/GenBank/DDBJ databases">
        <title>Draft genome sequence of Paucibacter aquatile CR182 isolated from freshwater of the Nakdong River.</title>
        <authorList>
            <person name="Choi A."/>
            <person name="Chung E.J."/>
        </authorList>
    </citation>
    <scope>NUCLEOTIDE SEQUENCE [LARGE SCALE GENOMIC DNA]</scope>
    <source>
        <strain evidence="5 6">CR182</strain>
    </source>
</reference>
<protein>
    <submittedName>
        <fullName evidence="5">Flavin reductase</fullName>
    </submittedName>
</protein>
<dbReference type="InterPro" id="IPR002563">
    <property type="entry name" value="Flavin_Rdtase-like_dom"/>
</dbReference>
<comment type="similarity">
    <text evidence="3">Belongs to the flavoredoxin family.</text>
</comment>
<comment type="cofactor">
    <cofactor evidence="1">
        <name>FMN</name>
        <dbReference type="ChEBI" id="CHEBI:58210"/>
    </cofactor>
</comment>
<dbReference type="GO" id="GO:0016646">
    <property type="term" value="F:oxidoreductase activity, acting on the CH-NH group of donors, NAD or NADP as acceptor"/>
    <property type="evidence" value="ECO:0007669"/>
    <property type="project" value="UniProtKB-ARBA"/>
</dbReference>
<dbReference type="RefSeq" id="WP_102767232.1">
    <property type="nucleotide sequence ID" value="NZ_POSP01000003.1"/>
</dbReference>
<name>A0A2N8KV40_9BURK</name>
<gene>
    <name evidence="5" type="ORF">C1O66_07060</name>
</gene>
<dbReference type="InterPro" id="IPR012349">
    <property type="entry name" value="Split_barrel_FMN-bd"/>
</dbReference>
<dbReference type="OrthoDB" id="9792436at2"/>
<dbReference type="InterPro" id="IPR052174">
    <property type="entry name" value="Flavoredoxin"/>
</dbReference>
<organism evidence="5 6">
    <name type="scientific">Kinneretia aquatilis</name>
    <dbReference type="NCBI Taxonomy" id="2070761"/>
    <lineage>
        <taxon>Bacteria</taxon>
        <taxon>Pseudomonadati</taxon>
        <taxon>Pseudomonadota</taxon>
        <taxon>Betaproteobacteria</taxon>
        <taxon>Burkholderiales</taxon>
        <taxon>Sphaerotilaceae</taxon>
        <taxon>Roseateles</taxon>
    </lineage>
</organism>
<comment type="caution">
    <text evidence="5">The sequence shown here is derived from an EMBL/GenBank/DDBJ whole genome shotgun (WGS) entry which is preliminary data.</text>
</comment>
<evidence type="ECO:0000259" key="4">
    <source>
        <dbReference type="SMART" id="SM00903"/>
    </source>
</evidence>